<dbReference type="EMBL" id="QTTT01000001">
    <property type="protein sequence ID" value="REF00272.1"/>
    <property type="molecule type" value="Genomic_DNA"/>
</dbReference>
<reference evidence="1 2" key="1">
    <citation type="submission" date="2018-08" db="EMBL/GenBank/DDBJ databases">
        <title>Sequencing the genomes of 1000 actinobacteria strains.</title>
        <authorList>
            <person name="Klenk H.-P."/>
        </authorList>
    </citation>
    <scope>NUCLEOTIDE SEQUENCE [LARGE SCALE GENOMIC DNA]</scope>
    <source>
        <strain evidence="1 2">DSM 43927</strain>
    </source>
</reference>
<dbReference type="Proteomes" id="UP000256661">
    <property type="component" value="Unassembled WGS sequence"/>
</dbReference>
<protein>
    <submittedName>
        <fullName evidence="1">Uncharacterized protein</fullName>
    </submittedName>
</protein>
<evidence type="ECO:0000313" key="1">
    <source>
        <dbReference type="EMBL" id="REF00272.1"/>
    </source>
</evidence>
<keyword evidence="2" id="KW-1185">Reference proteome</keyword>
<name>A0A3D9T937_9ACTN</name>
<comment type="caution">
    <text evidence="1">The sequence shown here is derived from an EMBL/GenBank/DDBJ whole genome shotgun (WGS) entry which is preliminary data.</text>
</comment>
<organism evidence="1 2">
    <name type="scientific">Thermomonospora umbrina</name>
    <dbReference type="NCBI Taxonomy" id="111806"/>
    <lineage>
        <taxon>Bacteria</taxon>
        <taxon>Bacillati</taxon>
        <taxon>Actinomycetota</taxon>
        <taxon>Actinomycetes</taxon>
        <taxon>Streptosporangiales</taxon>
        <taxon>Thermomonosporaceae</taxon>
        <taxon>Thermomonospora</taxon>
    </lineage>
</organism>
<dbReference type="AlphaFoldDB" id="A0A3D9T937"/>
<sequence length="131" mass="13866">MNAVSFDDGTQAAIAALTHRVRERDAAEEQTPADLFAAEFFTALRGQGWRPTAAVRVDAQWKTAVSRDGVEAGDAYRLAREHLARIGRGVRCEVCCPCEQCAPPYERTACTCDTACGTASCGARNAAGGAA</sequence>
<evidence type="ECO:0000313" key="2">
    <source>
        <dbReference type="Proteomes" id="UP000256661"/>
    </source>
</evidence>
<gene>
    <name evidence="1" type="ORF">DFJ69_5801</name>
</gene>
<proteinExistence type="predicted"/>
<accession>A0A3D9T937</accession>